<organism evidence="13 14">
    <name type="scientific">Thermaurantimonas aggregans</name>
    <dbReference type="NCBI Taxonomy" id="2173829"/>
    <lineage>
        <taxon>Bacteria</taxon>
        <taxon>Pseudomonadati</taxon>
        <taxon>Bacteroidota</taxon>
        <taxon>Flavobacteriia</taxon>
        <taxon>Flavobacteriales</taxon>
        <taxon>Schleiferiaceae</taxon>
        <taxon>Thermaurantimonas</taxon>
    </lineage>
</organism>
<evidence type="ECO:0000313" key="13">
    <source>
        <dbReference type="EMBL" id="GCD78721.1"/>
    </source>
</evidence>
<dbReference type="SUPFAM" id="SSF55931">
    <property type="entry name" value="Glutamine synthetase/guanido kinase"/>
    <property type="match status" value="1"/>
</dbReference>
<dbReference type="NCBIfam" id="NF004012">
    <property type="entry name" value="PRK05477.1-2"/>
    <property type="match status" value="1"/>
</dbReference>
<evidence type="ECO:0000256" key="2">
    <source>
        <dbReference type="ARBA" id="ARBA00011123"/>
    </source>
</evidence>
<dbReference type="PANTHER" id="PTHR11659:SF4">
    <property type="entry name" value="ASPARTYL_GLUTAMYL-TRNA(GLN) AMIDOTRANSFERASE SUBUNIT B_E CATALYTIC DOMAIN-CONTAINING PROTEIN"/>
    <property type="match status" value="1"/>
</dbReference>
<dbReference type="EMBL" id="BHZE01000037">
    <property type="protein sequence ID" value="GCD78721.1"/>
    <property type="molecule type" value="Genomic_DNA"/>
</dbReference>
<dbReference type="InterPro" id="IPR017959">
    <property type="entry name" value="Asn/Gln-tRNA_amidoTrfase_suB/E"/>
</dbReference>
<dbReference type="OrthoDB" id="9804078at2"/>
<dbReference type="SUPFAM" id="SSF89095">
    <property type="entry name" value="GatB/YqeY motif"/>
    <property type="match status" value="2"/>
</dbReference>
<dbReference type="GO" id="GO:0005524">
    <property type="term" value="F:ATP binding"/>
    <property type="evidence" value="ECO:0007669"/>
    <property type="project" value="UniProtKB-KW"/>
</dbReference>
<dbReference type="PANTHER" id="PTHR11659">
    <property type="entry name" value="GLUTAMYL-TRNA GLN AMIDOTRANSFERASE SUBUNIT B MITOCHONDRIAL AND PROKARYOTIC PET112-RELATED"/>
    <property type="match status" value="1"/>
</dbReference>
<evidence type="ECO:0000256" key="5">
    <source>
        <dbReference type="ARBA" id="ARBA00022741"/>
    </source>
</evidence>
<sequence length="483" mass="54490">MIYKGYEAIIGLEIHVQLKTYSKAFSSDPISFGAKPNTQVNPISLGHPGTLPVLNRSAVEYAIRLGLACNAEITRFNKFARKNYFYADLPKGYQISQYDTPICTGGYVMIKDADGNDKKIGLIRIHMEEDSGKSIHDIDPFYTLIDLNRAGTPLLEIVSKPDFRNGQEAYNYLAEMRKLVRYLDISDGNMEEGSLRCDVNISVRKIGDTTFGTKVEIKNMNSFRNVQKAIDYEIMRQVECLESGETLTQETRTYDPIKNTTSVMRTKEDAHDYRYFTEPDLAPLVITEEFIQSVRNAMPALPWEVKEILTTQHGLSDYDAAQICELKEEAQYYLECTKHSSSYKNIANYILGPVRSYLNDKALSITSFPLSPKKLTELIQLVDAELVSHSVAQGKLFLLLIENPNANPEQLAREHNLLQERNEDLLAQTAKEVLEAMPEKVAQYKAGKTGLLGLFMGEVMKRTQGKADPKLASAILQKLLNNQ</sequence>
<dbReference type="GO" id="GO:0016740">
    <property type="term" value="F:transferase activity"/>
    <property type="evidence" value="ECO:0007669"/>
    <property type="project" value="UniProtKB-KW"/>
</dbReference>
<evidence type="ECO:0000256" key="8">
    <source>
        <dbReference type="ARBA" id="ARBA00024799"/>
    </source>
</evidence>
<comment type="catalytic activity">
    <reaction evidence="10 11">
        <text>L-glutamyl-tRNA(Gln) + L-glutamine + ATP + H2O = L-glutaminyl-tRNA(Gln) + L-glutamate + ADP + phosphate + H(+)</text>
        <dbReference type="Rhea" id="RHEA:17521"/>
        <dbReference type="Rhea" id="RHEA-COMP:9681"/>
        <dbReference type="Rhea" id="RHEA-COMP:9684"/>
        <dbReference type="ChEBI" id="CHEBI:15377"/>
        <dbReference type="ChEBI" id="CHEBI:15378"/>
        <dbReference type="ChEBI" id="CHEBI:29985"/>
        <dbReference type="ChEBI" id="CHEBI:30616"/>
        <dbReference type="ChEBI" id="CHEBI:43474"/>
        <dbReference type="ChEBI" id="CHEBI:58359"/>
        <dbReference type="ChEBI" id="CHEBI:78520"/>
        <dbReference type="ChEBI" id="CHEBI:78521"/>
        <dbReference type="ChEBI" id="CHEBI:456216"/>
    </reaction>
</comment>
<keyword evidence="13" id="KW-0808">Transferase</keyword>
<dbReference type="InterPro" id="IPR006075">
    <property type="entry name" value="Asn/Gln-tRNA_Trfase_suB/E_cat"/>
</dbReference>
<proteinExistence type="inferred from homology"/>
<evidence type="ECO:0000256" key="4">
    <source>
        <dbReference type="ARBA" id="ARBA00022598"/>
    </source>
</evidence>
<feature type="domain" description="Asn/Gln amidotransferase" evidence="12">
    <location>
        <begin position="331"/>
        <end position="480"/>
    </location>
</feature>
<evidence type="ECO:0000256" key="10">
    <source>
        <dbReference type="ARBA" id="ARBA00047913"/>
    </source>
</evidence>
<dbReference type="InterPro" id="IPR018027">
    <property type="entry name" value="Asn/Gln_amidotransferase"/>
</dbReference>
<dbReference type="EC" id="6.3.5.-" evidence="11"/>
<dbReference type="NCBIfam" id="NF004014">
    <property type="entry name" value="PRK05477.1-4"/>
    <property type="match status" value="1"/>
</dbReference>
<dbReference type="InterPro" id="IPR004413">
    <property type="entry name" value="GatB"/>
</dbReference>
<evidence type="ECO:0000256" key="6">
    <source>
        <dbReference type="ARBA" id="ARBA00022840"/>
    </source>
</evidence>
<comment type="caution">
    <text evidence="13">The sequence shown here is derived from an EMBL/GenBank/DDBJ whole genome shotgun (WGS) entry which is preliminary data.</text>
</comment>
<evidence type="ECO:0000256" key="3">
    <source>
        <dbReference type="ARBA" id="ARBA00016923"/>
    </source>
</evidence>
<evidence type="ECO:0000256" key="9">
    <source>
        <dbReference type="ARBA" id="ARBA00047380"/>
    </source>
</evidence>
<evidence type="ECO:0000256" key="7">
    <source>
        <dbReference type="ARBA" id="ARBA00022917"/>
    </source>
</evidence>
<comment type="similarity">
    <text evidence="1 11">Belongs to the GatB/GatE family. GatB subfamily.</text>
</comment>
<dbReference type="GO" id="GO:0050566">
    <property type="term" value="F:asparaginyl-tRNA synthase (glutamine-hydrolyzing) activity"/>
    <property type="evidence" value="ECO:0007669"/>
    <property type="project" value="RHEA"/>
</dbReference>
<dbReference type="GO" id="GO:0050567">
    <property type="term" value="F:glutaminyl-tRNA synthase (glutamine-hydrolyzing) activity"/>
    <property type="evidence" value="ECO:0007669"/>
    <property type="project" value="UniProtKB-UniRule"/>
</dbReference>
<dbReference type="NCBIfam" id="TIGR00133">
    <property type="entry name" value="gatB"/>
    <property type="match status" value="1"/>
</dbReference>
<dbReference type="HAMAP" id="MF_00121">
    <property type="entry name" value="GatB"/>
    <property type="match status" value="1"/>
</dbReference>
<dbReference type="Gene3D" id="1.10.10.410">
    <property type="match status" value="1"/>
</dbReference>
<evidence type="ECO:0000259" key="12">
    <source>
        <dbReference type="SMART" id="SM00845"/>
    </source>
</evidence>
<protein>
    <recommendedName>
        <fullName evidence="3 11">Aspartyl/glutamyl-tRNA(Asn/Gln) amidotransferase subunit B</fullName>
        <shortName evidence="11">Asp/Glu-ADT subunit B</shortName>
        <ecNumber evidence="11">6.3.5.-</ecNumber>
    </recommendedName>
</protein>
<dbReference type="Pfam" id="PF02637">
    <property type="entry name" value="GatB_Yqey"/>
    <property type="match status" value="1"/>
</dbReference>
<keyword evidence="5 11" id="KW-0547">Nucleotide-binding</keyword>
<dbReference type="GO" id="GO:0006412">
    <property type="term" value="P:translation"/>
    <property type="evidence" value="ECO:0007669"/>
    <property type="project" value="UniProtKB-UniRule"/>
</dbReference>
<comment type="catalytic activity">
    <reaction evidence="9 11">
        <text>L-aspartyl-tRNA(Asn) + L-glutamine + ATP + H2O = L-asparaginyl-tRNA(Asn) + L-glutamate + ADP + phosphate + 2 H(+)</text>
        <dbReference type="Rhea" id="RHEA:14513"/>
        <dbReference type="Rhea" id="RHEA-COMP:9674"/>
        <dbReference type="Rhea" id="RHEA-COMP:9677"/>
        <dbReference type="ChEBI" id="CHEBI:15377"/>
        <dbReference type="ChEBI" id="CHEBI:15378"/>
        <dbReference type="ChEBI" id="CHEBI:29985"/>
        <dbReference type="ChEBI" id="CHEBI:30616"/>
        <dbReference type="ChEBI" id="CHEBI:43474"/>
        <dbReference type="ChEBI" id="CHEBI:58359"/>
        <dbReference type="ChEBI" id="CHEBI:78515"/>
        <dbReference type="ChEBI" id="CHEBI:78516"/>
        <dbReference type="ChEBI" id="CHEBI:456216"/>
    </reaction>
</comment>
<keyword evidence="4 11" id="KW-0436">Ligase</keyword>
<keyword evidence="7 11" id="KW-0648">Protein biosynthesis</keyword>
<evidence type="ECO:0000313" key="14">
    <source>
        <dbReference type="Proteomes" id="UP000286715"/>
    </source>
</evidence>
<dbReference type="InterPro" id="IPR003789">
    <property type="entry name" value="Asn/Gln_tRNA_amidoTrase-B-like"/>
</dbReference>
<dbReference type="FunFam" id="1.10.10.410:FF:000001">
    <property type="entry name" value="Aspartyl/glutamyl-tRNA(Asn/Gln) amidotransferase subunit B"/>
    <property type="match status" value="1"/>
</dbReference>
<dbReference type="AlphaFoldDB" id="A0A401XNX6"/>
<dbReference type="InterPro" id="IPR023168">
    <property type="entry name" value="GatB_Yqey_C_2"/>
</dbReference>
<gene>
    <name evidence="11 13" type="primary">gatB</name>
    <name evidence="13" type="ORF">JCM31826_22030</name>
</gene>
<accession>A0A401XNX6</accession>
<reference evidence="13 14" key="1">
    <citation type="submission" date="2018-11" db="EMBL/GenBank/DDBJ databases">
        <title>Schleiferia aggregans sp. nov., a moderately thermophilic heterotrophic bacterium isolated from microbial mats at a terrestrial hot spring.</title>
        <authorList>
            <person name="Iino T."/>
            <person name="Ohkuma M."/>
            <person name="Haruta S."/>
        </authorList>
    </citation>
    <scope>NUCLEOTIDE SEQUENCE [LARGE SCALE GENOMIC DNA]</scope>
    <source>
        <strain evidence="13 14">LA</strain>
    </source>
</reference>
<dbReference type="Pfam" id="PF02934">
    <property type="entry name" value="GatB_N"/>
    <property type="match status" value="1"/>
</dbReference>
<keyword evidence="14" id="KW-1185">Reference proteome</keyword>
<evidence type="ECO:0000256" key="11">
    <source>
        <dbReference type="HAMAP-Rule" id="MF_00121"/>
    </source>
</evidence>
<dbReference type="PROSITE" id="PS01234">
    <property type="entry name" value="GATB"/>
    <property type="match status" value="1"/>
</dbReference>
<comment type="subunit">
    <text evidence="2 11">Heterotrimer of A, B and C subunits.</text>
</comment>
<keyword evidence="6 11" id="KW-0067">ATP-binding</keyword>
<evidence type="ECO:0000256" key="1">
    <source>
        <dbReference type="ARBA" id="ARBA00005306"/>
    </source>
</evidence>
<dbReference type="RefSeq" id="WP_124398775.1">
    <property type="nucleotide sequence ID" value="NZ_BHZE01000037.1"/>
</dbReference>
<comment type="function">
    <text evidence="8 11">Allows the formation of correctly charged Asn-tRNA(Asn) or Gln-tRNA(Gln) through the transamidation of misacylated Asp-tRNA(Asn) or Glu-tRNA(Gln) in organisms which lack either or both of asparaginyl-tRNA or glutaminyl-tRNA synthetases. The reaction takes place in the presence of glutamine and ATP through an activated phospho-Asp-tRNA(Asn) or phospho-Glu-tRNA(Gln).</text>
</comment>
<name>A0A401XNX6_9FLAO</name>
<dbReference type="Proteomes" id="UP000286715">
    <property type="component" value="Unassembled WGS sequence"/>
</dbReference>
<dbReference type="InterPro" id="IPR014746">
    <property type="entry name" value="Gln_synth/guanido_kin_cat_dom"/>
</dbReference>
<dbReference type="InterPro" id="IPR017958">
    <property type="entry name" value="Gln-tRNA_amidoTrfase_suB_CS"/>
</dbReference>
<dbReference type="SMART" id="SM00845">
    <property type="entry name" value="GatB_Yqey"/>
    <property type="match status" value="1"/>
</dbReference>